<dbReference type="GO" id="GO:0016491">
    <property type="term" value="F:oxidoreductase activity"/>
    <property type="evidence" value="ECO:0007669"/>
    <property type="project" value="UniProtKB-KW"/>
</dbReference>
<dbReference type="AlphaFoldDB" id="I0Z7P2"/>
<dbReference type="eggNOG" id="ENOG502S8CR">
    <property type="taxonomic scope" value="Eukaryota"/>
</dbReference>
<dbReference type="RefSeq" id="XP_005651205.1">
    <property type="nucleotide sequence ID" value="XM_005651148.1"/>
</dbReference>
<gene>
    <name evidence="2" type="ORF">COCSUDRAFT_46179</name>
</gene>
<keyword evidence="1" id="KW-0560">Oxidoreductase</keyword>
<name>I0Z7P2_COCSC</name>
<evidence type="ECO:0008006" key="4">
    <source>
        <dbReference type="Google" id="ProtNLM"/>
    </source>
</evidence>
<dbReference type="InterPro" id="IPR029041">
    <property type="entry name" value="FAD-linked_oxidoreductase-like"/>
</dbReference>
<dbReference type="Proteomes" id="UP000007264">
    <property type="component" value="Unassembled WGS sequence"/>
</dbReference>
<proteinExistence type="predicted"/>
<sequence>MDRLPSIRQMHRTATVLLAPKVSRHMEGCRLARSWRIASLCLQTQASGHPSKVHKLFNEGNVLTLERGTGSNLGKDAKLWGTGCFNASVYPDLPAFMKWSDLLRADRFRQAMKPMDYEKLRAESSAGDDQGLVVRTVGVQLRGREGVRRRLLLRAGLQADGGATAGVRPADALLLVSGSHPTSLWAVANPLVDTGESLERKASMGSSFFWGTLETMKDFCNVAAGAEVILTQPPLIYPRFESWFSSIERLGLTKEAKLVIGIPMLTSSGSMQFWLQLCSAAHQEGAAEALSPFTKAEQHGPEELKDFSRKYSAELIERVLQLPGVAGLHLMPVSGPGRALAFQLAQNGCLQPRTHDSSSGVAAPSA</sequence>
<keyword evidence="3" id="KW-1185">Reference proteome</keyword>
<evidence type="ECO:0000313" key="2">
    <source>
        <dbReference type="EMBL" id="EIE26661.1"/>
    </source>
</evidence>
<evidence type="ECO:0000313" key="3">
    <source>
        <dbReference type="Proteomes" id="UP000007264"/>
    </source>
</evidence>
<dbReference type="OrthoDB" id="508969at2759"/>
<comment type="caution">
    <text evidence="2">The sequence shown here is derived from an EMBL/GenBank/DDBJ whole genome shotgun (WGS) entry which is preliminary data.</text>
</comment>
<dbReference type="Gene3D" id="3.20.20.220">
    <property type="match status" value="1"/>
</dbReference>
<dbReference type="EMBL" id="AGSI01000002">
    <property type="protein sequence ID" value="EIE26661.1"/>
    <property type="molecule type" value="Genomic_DNA"/>
</dbReference>
<evidence type="ECO:0000256" key="1">
    <source>
        <dbReference type="ARBA" id="ARBA00023002"/>
    </source>
</evidence>
<protein>
    <recommendedName>
        <fullName evidence="4">Methylenetetrahydrofolate reductase (NAD(P)H)</fullName>
    </recommendedName>
</protein>
<dbReference type="KEGG" id="csl:COCSUDRAFT_46179"/>
<reference evidence="2 3" key="1">
    <citation type="journal article" date="2012" name="Genome Biol.">
        <title>The genome of the polar eukaryotic microalga coccomyxa subellipsoidea reveals traits of cold adaptation.</title>
        <authorList>
            <person name="Blanc G."/>
            <person name="Agarkova I."/>
            <person name="Grimwood J."/>
            <person name="Kuo A."/>
            <person name="Brueggeman A."/>
            <person name="Dunigan D."/>
            <person name="Gurnon J."/>
            <person name="Ladunga I."/>
            <person name="Lindquist E."/>
            <person name="Lucas S."/>
            <person name="Pangilinan J."/>
            <person name="Proschold T."/>
            <person name="Salamov A."/>
            <person name="Schmutz J."/>
            <person name="Weeks D."/>
            <person name="Yamada T."/>
            <person name="Claverie J.M."/>
            <person name="Grigoriev I."/>
            <person name="Van Etten J."/>
            <person name="Lomsadze A."/>
            <person name="Borodovsky M."/>
        </authorList>
    </citation>
    <scope>NUCLEOTIDE SEQUENCE [LARGE SCALE GENOMIC DNA]</scope>
    <source>
        <strain evidence="2 3">C-169</strain>
    </source>
</reference>
<accession>I0Z7P2</accession>
<dbReference type="SUPFAM" id="SSF51730">
    <property type="entry name" value="FAD-linked oxidoreductase"/>
    <property type="match status" value="1"/>
</dbReference>
<dbReference type="GeneID" id="17044671"/>
<organism evidence="2 3">
    <name type="scientific">Coccomyxa subellipsoidea (strain C-169)</name>
    <name type="common">Green microalga</name>
    <dbReference type="NCBI Taxonomy" id="574566"/>
    <lineage>
        <taxon>Eukaryota</taxon>
        <taxon>Viridiplantae</taxon>
        <taxon>Chlorophyta</taxon>
        <taxon>core chlorophytes</taxon>
        <taxon>Trebouxiophyceae</taxon>
        <taxon>Trebouxiophyceae incertae sedis</taxon>
        <taxon>Coccomyxaceae</taxon>
        <taxon>Coccomyxa</taxon>
        <taxon>Coccomyxa subellipsoidea</taxon>
    </lineage>
</organism>